<organism evidence="1 2">
    <name type="scientific">Vitis vinifera</name>
    <name type="common">Grape</name>
    <dbReference type="NCBI Taxonomy" id="29760"/>
    <lineage>
        <taxon>Eukaryota</taxon>
        <taxon>Viridiplantae</taxon>
        <taxon>Streptophyta</taxon>
        <taxon>Embryophyta</taxon>
        <taxon>Tracheophyta</taxon>
        <taxon>Spermatophyta</taxon>
        <taxon>Magnoliopsida</taxon>
        <taxon>eudicotyledons</taxon>
        <taxon>Gunneridae</taxon>
        <taxon>Pentapetalae</taxon>
        <taxon>rosids</taxon>
        <taxon>Vitales</taxon>
        <taxon>Vitaceae</taxon>
        <taxon>Viteae</taxon>
        <taxon>Vitis</taxon>
    </lineage>
</organism>
<dbReference type="EMBL" id="QGNW01000302">
    <property type="protein sequence ID" value="RVW78058.1"/>
    <property type="molecule type" value="Genomic_DNA"/>
</dbReference>
<comment type="caution">
    <text evidence="1">The sequence shown here is derived from an EMBL/GenBank/DDBJ whole genome shotgun (WGS) entry which is preliminary data.</text>
</comment>
<evidence type="ECO:0000313" key="2">
    <source>
        <dbReference type="Proteomes" id="UP000288805"/>
    </source>
</evidence>
<dbReference type="Proteomes" id="UP000288805">
    <property type="component" value="Unassembled WGS sequence"/>
</dbReference>
<dbReference type="CDD" id="cd09272">
    <property type="entry name" value="RNase_HI_RT_Ty1"/>
    <property type="match status" value="1"/>
</dbReference>
<name>A0A438H0Q9_VITVI</name>
<proteinExistence type="predicted"/>
<gene>
    <name evidence="1" type="primary">AtMg00810_71</name>
    <name evidence="1" type="ORF">CK203_059674</name>
</gene>
<evidence type="ECO:0000313" key="1">
    <source>
        <dbReference type="EMBL" id="RVW78058.1"/>
    </source>
</evidence>
<accession>A0A438H0Q9</accession>
<dbReference type="PANTHER" id="PTHR11439">
    <property type="entry name" value="GAG-POL-RELATED RETROTRANSPOSON"/>
    <property type="match status" value="1"/>
</dbReference>
<protein>
    <submittedName>
        <fullName evidence="1">Putative mitochondrial protein</fullName>
    </submittedName>
</protein>
<dbReference type="AlphaFoldDB" id="A0A438H0Q9"/>
<sequence length="93" mass="10231">MIEGKATLTLDTSVSRGHFDTWPLITLISSLALQGYTDADWASCSDDRKNTSGSCLFLIPNLISWSSSKQEIVSRSNAESEYRSLVSLTTEIL</sequence>
<reference evidence="1 2" key="1">
    <citation type="journal article" date="2018" name="PLoS Genet.">
        <title>Population sequencing reveals clonal diversity and ancestral inbreeding in the grapevine cultivar Chardonnay.</title>
        <authorList>
            <person name="Roach M.J."/>
            <person name="Johnson D.L."/>
            <person name="Bohlmann J."/>
            <person name="van Vuuren H.J."/>
            <person name="Jones S.J."/>
            <person name="Pretorius I.S."/>
            <person name="Schmidt S.A."/>
            <person name="Borneman A.R."/>
        </authorList>
    </citation>
    <scope>NUCLEOTIDE SEQUENCE [LARGE SCALE GENOMIC DNA]</scope>
    <source>
        <strain evidence="2">cv. Chardonnay</strain>
        <tissue evidence="1">Leaf</tissue>
    </source>
</reference>
<dbReference type="PANTHER" id="PTHR11439:SF455">
    <property type="entry name" value="RLK (RECEPTOR-LIKE PROTEIN KINASE) 8, PUTATIVE-RELATED"/>
    <property type="match status" value="1"/>
</dbReference>